<sequence length="134" mass="15613">MKTYAIKHTAGLTLNDLYNYLHRGGHIVTYGYCVSILAFTYRLVSSPHFIKPGEKISKYRLSYNIRSLLFGWWGLPWGPIYTIDMIKINAKNGGGMDVTTEILMKIKQKYDDDYNSKIFEEDITIDYEDAELRR</sequence>
<protein>
    <submittedName>
        <fullName evidence="1">Uncharacterized protein</fullName>
    </submittedName>
</protein>
<reference evidence="1 2" key="1">
    <citation type="submission" date="2018-10" db="EMBL/GenBank/DDBJ databases">
        <title>Genomic Encyclopedia of Archaeal and Bacterial Type Strains, Phase II (KMG-II): from individual species to whole genera.</title>
        <authorList>
            <person name="Goeker M."/>
        </authorList>
    </citation>
    <scope>NUCLEOTIDE SEQUENCE [LARGE SCALE GENOMIC DNA]</scope>
    <source>
        <strain evidence="1 2">DSM 18602</strain>
    </source>
</reference>
<proteinExistence type="predicted"/>
<name>A0A495J092_9SPHI</name>
<dbReference type="AlphaFoldDB" id="A0A495J092"/>
<evidence type="ECO:0000313" key="2">
    <source>
        <dbReference type="Proteomes" id="UP000268007"/>
    </source>
</evidence>
<dbReference type="Proteomes" id="UP000268007">
    <property type="component" value="Unassembled WGS sequence"/>
</dbReference>
<dbReference type="EMBL" id="RBKU01000001">
    <property type="protein sequence ID" value="RKR82347.1"/>
    <property type="molecule type" value="Genomic_DNA"/>
</dbReference>
<comment type="caution">
    <text evidence="1">The sequence shown here is derived from an EMBL/GenBank/DDBJ whole genome shotgun (WGS) entry which is preliminary data.</text>
</comment>
<dbReference type="OrthoDB" id="292264at2"/>
<keyword evidence="2" id="KW-1185">Reference proteome</keyword>
<organism evidence="1 2">
    <name type="scientific">Mucilaginibacter gracilis</name>
    <dbReference type="NCBI Taxonomy" id="423350"/>
    <lineage>
        <taxon>Bacteria</taxon>
        <taxon>Pseudomonadati</taxon>
        <taxon>Bacteroidota</taxon>
        <taxon>Sphingobacteriia</taxon>
        <taxon>Sphingobacteriales</taxon>
        <taxon>Sphingobacteriaceae</taxon>
        <taxon>Mucilaginibacter</taxon>
    </lineage>
</organism>
<dbReference type="RefSeq" id="WP_121197961.1">
    <property type="nucleotide sequence ID" value="NZ_RBKU01000001.1"/>
</dbReference>
<gene>
    <name evidence="1" type="ORF">BDD43_2523</name>
</gene>
<evidence type="ECO:0000313" key="1">
    <source>
        <dbReference type="EMBL" id="RKR82347.1"/>
    </source>
</evidence>
<accession>A0A495J092</accession>